<accession>A0A095SD53</accession>
<gene>
    <name evidence="1" type="ORF">Y5S_03657</name>
</gene>
<name>A0A095SD53_9GAMM</name>
<evidence type="ECO:0000313" key="1">
    <source>
        <dbReference type="EMBL" id="KGD62169.1"/>
    </source>
</evidence>
<dbReference type="RefSeq" id="WP_035235174.1">
    <property type="nucleotide sequence ID" value="NZ_ARXV01000023.1"/>
</dbReference>
<dbReference type="AlphaFoldDB" id="A0A095SD53"/>
<dbReference type="Proteomes" id="UP000029444">
    <property type="component" value="Unassembled WGS sequence"/>
</dbReference>
<dbReference type="EMBL" id="ARXV01000023">
    <property type="protein sequence ID" value="KGD62169.1"/>
    <property type="molecule type" value="Genomic_DNA"/>
</dbReference>
<comment type="caution">
    <text evidence="1">The sequence shown here is derived from an EMBL/GenBank/DDBJ whole genome shotgun (WGS) entry which is preliminary data.</text>
</comment>
<organism evidence="1 2">
    <name type="scientific">Alcanivorax nanhaiticus</name>
    <dbReference type="NCBI Taxonomy" id="1177154"/>
    <lineage>
        <taxon>Bacteria</taxon>
        <taxon>Pseudomonadati</taxon>
        <taxon>Pseudomonadota</taxon>
        <taxon>Gammaproteobacteria</taxon>
        <taxon>Oceanospirillales</taxon>
        <taxon>Alcanivoracaceae</taxon>
        <taxon>Alcanivorax</taxon>
    </lineage>
</organism>
<dbReference type="PATRIC" id="fig|1177154.3.peg.3665"/>
<protein>
    <submittedName>
        <fullName evidence="1">Uncharacterized protein</fullName>
    </submittedName>
</protein>
<sequence>MNRLIVVAVVGVMSLGGAAHGENVAMKKAVDSCIAETMSYQPDSLNDSERQVLRVRVQQECTLIVQRECSNRESPLCQHFSGRQLADLEQEVSRNSIRTAFGP</sequence>
<proteinExistence type="predicted"/>
<evidence type="ECO:0000313" key="2">
    <source>
        <dbReference type="Proteomes" id="UP000029444"/>
    </source>
</evidence>
<keyword evidence="2" id="KW-1185">Reference proteome</keyword>
<reference evidence="1 2" key="1">
    <citation type="submission" date="2012-09" db="EMBL/GenBank/DDBJ databases">
        <title>Genome Sequence of alkane-degrading Bacterium Alcanivorax sp. 19-m-6.</title>
        <authorList>
            <person name="Lai Q."/>
            <person name="Shao Z."/>
        </authorList>
    </citation>
    <scope>NUCLEOTIDE SEQUENCE [LARGE SCALE GENOMIC DNA]</scope>
    <source>
        <strain evidence="1 2">19-m-6</strain>
    </source>
</reference>